<feature type="transmembrane region" description="Helical" evidence="2">
    <location>
        <begin position="293"/>
        <end position="316"/>
    </location>
</feature>
<keyword evidence="3" id="KW-1185">Reference proteome</keyword>
<evidence type="ECO:0000256" key="1">
    <source>
        <dbReference type="SAM" id="MobiDB-lite"/>
    </source>
</evidence>
<keyword evidence="2" id="KW-0472">Membrane</keyword>
<sequence>MHRRANSPDYAQRQSIAYLRAQQDNNNDNSNNNLSKICRTCEQSNSSRRLSMQAYRKRIGNVASGNAVGESVYSGAYDTLSVSHSVYSANNKLDLIINGSQSKVSPKHNSLPATNLPNKLPTTAAAAAATTATVATRAYFSVPVFAIATPLERRAASHSTAIGPSAFGSPASMLLPYQINQRATLLQATQTATTIATTTAAPHVPTTTTTTTRNTLHAAHRIFNRDTVRTATNASPLTPQQQQQQQQQSTTTPATTTTARVEFILYTELYEENSDIDTTTTNKQSFWHKYGHVLLIAIGVAVCLVCGSVLVTVITLRRSHNTTAAASTTATAITTRRARHKPRRSSCNKDCEPGSNYYKGATGNETAFALALPLTRTAAAAAAAAAAAQADTATTTA</sequence>
<feature type="region of interest" description="Disordered" evidence="1">
    <location>
        <begin position="233"/>
        <end position="255"/>
    </location>
</feature>
<dbReference type="RefSeq" id="XP_030079629.1">
    <property type="nucleotide sequence ID" value="XM_030223769.1"/>
</dbReference>
<dbReference type="AlphaFoldDB" id="A0A6J2SUQ1"/>
<organism evidence="3 4">
    <name type="scientific">Drosophila hydei</name>
    <name type="common">Fruit fly</name>
    <dbReference type="NCBI Taxonomy" id="7224"/>
    <lineage>
        <taxon>Eukaryota</taxon>
        <taxon>Metazoa</taxon>
        <taxon>Ecdysozoa</taxon>
        <taxon>Arthropoda</taxon>
        <taxon>Hexapoda</taxon>
        <taxon>Insecta</taxon>
        <taxon>Pterygota</taxon>
        <taxon>Neoptera</taxon>
        <taxon>Endopterygota</taxon>
        <taxon>Diptera</taxon>
        <taxon>Brachycera</taxon>
        <taxon>Muscomorpha</taxon>
        <taxon>Ephydroidea</taxon>
        <taxon>Drosophilidae</taxon>
        <taxon>Drosophila</taxon>
    </lineage>
</organism>
<accession>A0A6J2SUQ1</accession>
<dbReference type="OrthoDB" id="10038550at2759"/>
<reference evidence="4" key="1">
    <citation type="submission" date="2025-08" db="UniProtKB">
        <authorList>
            <consortium name="RefSeq"/>
        </authorList>
    </citation>
    <scope>IDENTIFICATION</scope>
    <source>
        <strain evidence="4">15085-1641.00</strain>
        <tissue evidence="4">Whole body</tissue>
    </source>
</reference>
<evidence type="ECO:0000313" key="3">
    <source>
        <dbReference type="Proteomes" id="UP000504633"/>
    </source>
</evidence>
<dbReference type="Proteomes" id="UP000504633">
    <property type="component" value="Unplaced"/>
</dbReference>
<proteinExistence type="predicted"/>
<keyword evidence="2" id="KW-0812">Transmembrane</keyword>
<evidence type="ECO:0000256" key="2">
    <source>
        <dbReference type="SAM" id="Phobius"/>
    </source>
</evidence>
<dbReference type="GeneID" id="111600504"/>
<dbReference type="OMA" id="ICRTCEQ"/>
<name>A0A6J2SUQ1_DROHY</name>
<feature type="non-terminal residue" evidence="4">
    <location>
        <position position="397"/>
    </location>
</feature>
<feature type="compositionally biased region" description="Low complexity" evidence="1">
    <location>
        <begin position="238"/>
        <end position="255"/>
    </location>
</feature>
<keyword evidence="2" id="KW-1133">Transmembrane helix</keyword>
<protein>
    <submittedName>
        <fullName evidence="4">Uncharacterized protein LOC111600504</fullName>
    </submittedName>
</protein>
<evidence type="ECO:0000313" key="4">
    <source>
        <dbReference type="RefSeq" id="XP_030079629.1"/>
    </source>
</evidence>
<gene>
    <name evidence="4" type="primary">LOC111600504</name>
</gene>
<dbReference type="KEGG" id="dhe:111600504"/>